<reference evidence="3 4" key="1">
    <citation type="journal article" date="2019" name="Commun. Biol.">
        <title>The bagworm genome reveals a unique fibroin gene that provides high tensile strength.</title>
        <authorList>
            <person name="Kono N."/>
            <person name="Nakamura H."/>
            <person name="Ohtoshi R."/>
            <person name="Tomita M."/>
            <person name="Numata K."/>
            <person name="Arakawa K."/>
        </authorList>
    </citation>
    <scope>NUCLEOTIDE SEQUENCE [LARGE SCALE GENOMIC DNA]</scope>
</reference>
<keyword evidence="4" id="KW-1185">Reference proteome</keyword>
<evidence type="ECO:0000256" key="2">
    <source>
        <dbReference type="SAM" id="Phobius"/>
    </source>
</evidence>
<feature type="compositionally biased region" description="Low complexity" evidence="1">
    <location>
        <begin position="163"/>
        <end position="178"/>
    </location>
</feature>
<comment type="caution">
    <text evidence="3">The sequence shown here is derived from an EMBL/GenBank/DDBJ whole genome shotgun (WGS) entry which is preliminary data.</text>
</comment>
<dbReference type="Proteomes" id="UP000299102">
    <property type="component" value="Unassembled WGS sequence"/>
</dbReference>
<keyword evidence="2" id="KW-0472">Membrane</keyword>
<dbReference type="EMBL" id="BGZK01001763">
    <property type="protein sequence ID" value="GBP85846.1"/>
    <property type="molecule type" value="Genomic_DNA"/>
</dbReference>
<evidence type="ECO:0000313" key="4">
    <source>
        <dbReference type="Proteomes" id="UP000299102"/>
    </source>
</evidence>
<keyword evidence="2" id="KW-0812">Transmembrane</keyword>
<evidence type="ECO:0000313" key="3">
    <source>
        <dbReference type="EMBL" id="GBP85846.1"/>
    </source>
</evidence>
<accession>A0A4C1ZBA0</accession>
<gene>
    <name evidence="3" type="ORF">EVAR_68119_1</name>
</gene>
<feature type="region of interest" description="Disordered" evidence="1">
    <location>
        <begin position="163"/>
        <end position="195"/>
    </location>
</feature>
<keyword evidence="2" id="KW-1133">Transmembrane helix</keyword>
<dbReference type="AlphaFoldDB" id="A0A4C1ZBA0"/>
<evidence type="ECO:0000256" key="1">
    <source>
        <dbReference type="SAM" id="MobiDB-lite"/>
    </source>
</evidence>
<organism evidence="3 4">
    <name type="scientific">Eumeta variegata</name>
    <name type="common">Bagworm moth</name>
    <name type="synonym">Eumeta japonica</name>
    <dbReference type="NCBI Taxonomy" id="151549"/>
    <lineage>
        <taxon>Eukaryota</taxon>
        <taxon>Metazoa</taxon>
        <taxon>Ecdysozoa</taxon>
        <taxon>Arthropoda</taxon>
        <taxon>Hexapoda</taxon>
        <taxon>Insecta</taxon>
        <taxon>Pterygota</taxon>
        <taxon>Neoptera</taxon>
        <taxon>Endopterygota</taxon>
        <taxon>Lepidoptera</taxon>
        <taxon>Glossata</taxon>
        <taxon>Ditrysia</taxon>
        <taxon>Tineoidea</taxon>
        <taxon>Psychidae</taxon>
        <taxon>Oiketicinae</taxon>
        <taxon>Eumeta</taxon>
    </lineage>
</organism>
<sequence>MSAVRPASFDGGRTRPSPVLLCGHPPIILIVLFLWTGSAYALMRPIIKENAHFDLRLLSDNIMEPITKKGSRALRCPQVTIVAGSPRPELQIGVDGSRPKCGARNVVRELDRLVKAELEMERKLLGDTRPARAVGRGAGVRAPELDAKLSKFSQISALAPRPSARSIRAALPAPARTAPPRRPRPQRTRWTPNLTTSSCPTRRWMILFPR</sequence>
<name>A0A4C1ZBA0_EUMVA</name>
<feature type="transmembrane region" description="Helical" evidence="2">
    <location>
        <begin position="27"/>
        <end position="47"/>
    </location>
</feature>
<protein>
    <submittedName>
        <fullName evidence="3">Uncharacterized protein</fullName>
    </submittedName>
</protein>
<proteinExistence type="predicted"/>